<dbReference type="KEGG" id="vg:65120131"/>
<evidence type="ECO:0000313" key="2">
    <source>
        <dbReference type="Proteomes" id="UP000316301"/>
    </source>
</evidence>
<organism evidence="1 2">
    <name type="scientific">Gordonia phage Arri</name>
    <dbReference type="NCBI Taxonomy" id="2588127"/>
    <lineage>
        <taxon>Viruses</taxon>
        <taxon>Duplodnaviria</taxon>
        <taxon>Heunggongvirae</taxon>
        <taxon>Uroviricota</taxon>
        <taxon>Caudoviricetes</taxon>
        <taxon>Stackebrandtviridae</taxon>
        <taxon>Frickvirinae</taxon>
        <taxon>Wizardvirus</taxon>
        <taxon>Wizardvirus Arri</taxon>
    </lineage>
</organism>
<dbReference type="GeneID" id="65120131"/>
<dbReference type="Proteomes" id="UP000316301">
    <property type="component" value="Segment"/>
</dbReference>
<sequence>MIRRACGRHTVRHLGAAAIPAPDLVAVIRGYEPRGDALDLPAAPDRNVTKWLAQLDEVQDPPQGWVKKHGADYYEAPSFDHQNGLLRDANGSIVRIPDGPVGVFIGGRVHIAPATFDPPADSPYARMCRQLDDMQPTIRQLTQKV</sequence>
<accession>A0A4Y5U0F5</accession>
<gene>
    <name evidence="1" type="primary">78</name>
    <name evidence="1" type="ORF">SEA_ARRI_78</name>
</gene>
<reference evidence="1 2" key="1">
    <citation type="submission" date="2019-04" db="EMBL/GenBank/DDBJ databases">
        <authorList>
            <person name="Winkel J.D."/>
            <person name="Delesalle V.A."/>
            <person name="Garlena R.A."/>
            <person name="Russell D.A."/>
            <person name="Pope W.H."/>
            <person name="Jacobs-Sera D."/>
            <person name="Hatfull G.F."/>
        </authorList>
    </citation>
    <scope>NUCLEOTIDE SEQUENCE [LARGE SCALE GENOMIC DNA]</scope>
</reference>
<evidence type="ECO:0000313" key="1">
    <source>
        <dbReference type="EMBL" id="QDB74855.1"/>
    </source>
</evidence>
<proteinExistence type="predicted"/>
<dbReference type="RefSeq" id="YP_010102329.1">
    <property type="nucleotide sequence ID" value="NC_055798.1"/>
</dbReference>
<keyword evidence="2" id="KW-1185">Reference proteome</keyword>
<protein>
    <submittedName>
        <fullName evidence="1">Uncharacterized protein</fullName>
    </submittedName>
</protein>
<name>A0A4Y5U0F5_9CAUD</name>
<dbReference type="EMBL" id="MK864266">
    <property type="protein sequence ID" value="QDB74855.1"/>
    <property type="molecule type" value="Genomic_DNA"/>
</dbReference>